<keyword evidence="2" id="KW-1185">Reference proteome</keyword>
<reference evidence="2" key="1">
    <citation type="submission" date="2015-09" db="EMBL/GenBank/DDBJ databases">
        <authorList>
            <person name="Wibberg D."/>
        </authorList>
    </citation>
    <scope>NUCLEOTIDE SEQUENCE [LARGE SCALE GENOMIC DNA]</scope>
    <source>
        <strain evidence="2">SD1D</strain>
    </source>
</reference>
<evidence type="ECO:0000313" key="1">
    <source>
        <dbReference type="EMBL" id="CUH92212.1"/>
    </source>
</evidence>
<evidence type="ECO:0000313" key="2">
    <source>
        <dbReference type="Proteomes" id="UP000196053"/>
    </source>
</evidence>
<accession>A0A0K8J417</accession>
<dbReference type="AlphaFoldDB" id="A0A0K8J417"/>
<dbReference type="EMBL" id="LN879430">
    <property type="protein sequence ID" value="CUH92212.1"/>
    <property type="molecule type" value="Genomic_DNA"/>
</dbReference>
<protein>
    <submittedName>
        <fullName evidence="1">Uncharacterized protein</fullName>
    </submittedName>
</protein>
<name>A0A0K8J417_9FIRM</name>
<organism evidence="1 2">
    <name type="scientific">Herbinix luporum</name>
    <dbReference type="NCBI Taxonomy" id="1679721"/>
    <lineage>
        <taxon>Bacteria</taxon>
        <taxon>Bacillati</taxon>
        <taxon>Bacillota</taxon>
        <taxon>Clostridia</taxon>
        <taxon>Lachnospirales</taxon>
        <taxon>Lachnospiraceae</taxon>
        <taxon>Herbinix</taxon>
    </lineage>
</organism>
<gene>
    <name evidence="1" type="ORF">SD1D_0664</name>
</gene>
<sequence length="48" mass="5567">MLFFGISTPHTYNTEAEILDQYIYRISKGDRNSLGVSFAKYVKRLLPI</sequence>
<proteinExistence type="predicted"/>
<dbReference type="Proteomes" id="UP000196053">
    <property type="component" value="Chromosome I"/>
</dbReference>
<dbReference type="KEGG" id="hsd:SD1D_0664"/>